<evidence type="ECO:0000256" key="1">
    <source>
        <dbReference type="ARBA" id="ARBA00004175"/>
    </source>
</evidence>
<keyword evidence="4" id="KW-0964">Secreted</keyword>
<keyword evidence="11" id="KW-1053">Target membrane</keyword>
<organism evidence="13 14">
    <name type="scientific">Trichonephila clavata</name>
    <name type="common">Joro spider</name>
    <name type="synonym">Nephila clavata</name>
    <dbReference type="NCBI Taxonomy" id="2740835"/>
    <lineage>
        <taxon>Eukaryota</taxon>
        <taxon>Metazoa</taxon>
        <taxon>Ecdysozoa</taxon>
        <taxon>Arthropoda</taxon>
        <taxon>Chelicerata</taxon>
        <taxon>Arachnida</taxon>
        <taxon>Araneae</taxon>
        <taxon>Araneomorphae</taxon>
        <taxon>Entelegynae</taxon>
        <taxon>Araneoidea</taxon>
        <taxon>Nephilidae</taxon>
        <taxon>Trichonephila</taxon>
    </lineage>
</organism>
<evidence type="ECO:0000256" key="10">
    <source>
        <dbReference type="ARBA" id="ARBA00023043"/>
    </source>
</evidence>
<gene>
    <name evidence="13" type="primary">CLPB</name>
    <name evidence="13" type="ORF">TNCT_162162</name>
</gene>
<evidence type="ECO:0000313" key="14">
    <source>
        <dbReference type="Proteomes" id="UP000887116"/>
    </source>
</evidence>
<dbReference type="SUPFAM" id="SSF48403">
    <property type="entry name" value="Ankyrin repeat"/>
    <property type="match status" value="1"/>
</dbReference>
<dbReference type="GO" id="GO:0005576">
    <property type="term" value="C:extracellular region"/>
    <property type="evidence" value="ECO:0007669"/>
    <property type="project" value="UniProtKB-SubCell"/>
</dbReference>
<keyword evidence="8" id="KW-0677">Repeat</keyword>
<keyword evidence="5" id="KW-1052">Target cell membrane</keyword>
<protein>
    <submittedName>
        <fullName evidence="13">Caseinolytic peptidase B protein homolog</fullName>
    </submittedName>
</protein>
<comment type="subcellular location">
    <subcellularLocation>
        <location evidence="2">Secreted</location>
    </subcellularLocation>
    <subcellularLocation>
        <location evidence="1">Target cell membrane</location>
    </subcellularLocation>
</comment>
<proteinExistence type="predicted"/>
<dbReference type="Pfam" id="PF13637">
    <property type="entry name" value="Ank_4"/>
    <property type="match status" value="1"/>
</dbReference>
<dbReference type="GO" id="GO:0044218">
    <property type="term" value="C:other organism cell membrane"/>
    <property type="evidence" value="ECO:0007669"/>
    <property type="project" value="UniProtKB-KW"/>
</dbReference>
<name>A0A8X6H9H2_TRICU</name>
<dbReference type="Proteomes" id="UP000887116">
    <property type="component" value="Unassembled WGS sequence"/>
</dbReference>
<dbReference type="PRINTS" id="PR01415">
    <property type="entry name" value="ANKYRIN"/>
</dbReference>
<feature type="repeat" description="ANK" evidence="12">
    <location>
        <begin position="108"/>
        <end position="134"/>
    </location>
</feature>
<evidence type="ECO:0000256" key="9">
    <source>
        <dbReference type="ARBA" id="ARBA00023028"/>
    </source>
</evidence>
<dbReference type="PANTHER" id="PTHR24171">
    <property type="entry name" value="ANKYRIN REPEAT DOMAIN-CONTAINING PROTEIN 39-RELATED"/>
    <property type="match status" value="1"/>
</dbReference>
<dbReference type="GO" id="GO:0006887">
    <property type="term" value="P:exocytosis"/>
    <property type="evidence" value="ECO:0007669"/>
    <property type="project" value="UniProtKB-KW"/>
</dbReference>
<keyword evidence="11" id="KW-0472">Membrane</keyword>
<dbReference type="Pfam" id="PF00023">
    <property type="entry name" value="Ank"/>
    <property type="match status" value="1"/>
</dbReference>
<keyword evidence="10 12" id="KW-0040">ANK repeat</keyword>
<keyword evidence="3" id="KW-0268">Exocytosis</keyword>
<dbReference type="PROSITE" id="PS50297">
    <property type="entry name" value="ANK_REP_REGION"/>
    <property type="match status" value="2"/>
</dbReference>
<evidence type="ECO:0000256" key="11">
    <source>
        <dbReference type="ARBA" id="ARBA00023298"/>
    </source>
</evidence>
<evidence type="ECO:0000256" key="12">
    <source>
        <dbReference type="PROSITE-ProRule" id="PRU00023"/>
    </source>
</evidence>
<evidence type="ECO:0000256" key="4">
    <source>
        <dbReference type="ARBA" id="ARBA00022525"/>
    </source>
</evidence>
<evidence type="ECO:0000256" key="5">
    <source>
        <dbReference type="ARBA" id="ARBA00022537"/>
    </source>
</evidence>
<dbReference type="GO" id="GO:0090729">
    <property type="term" value="F:toxin activity"/>
    <property type="evidence" value="ECO:0007669"/>
    <property type="project" value="UniProtKB-KW"/>
</dbReference>
<evidence type="ECO:0000256" key="8">
    <source>
        <dbReference type="ARBA" id="ARBA00022737"/>
    </source>
</evidence>
<dbReference type="SMART" id="SM00248">
    <property type="entry name" value="ANK"/>
    <property type="match status" value="2"/>
</dbReference>
<dbReference type="InterPro" id="IPR002110">
    <property type="entry name" value="Ankyrin_rpt"/>
</dbReference>
<sequence length="178" mass="20229">MLSQISQITHQHFIVSMPKRMKILRLVKKGVDVNKRHRYGWTSLQVAAMNGNLSVLELLLKSDADPDLGDNFSSVYKIAKEKRAHPLKVWSAREKEFSERLNTAALFSNCTALHYAVATDEIEAVEILLKHGANPQSYAIKYEQKQEEIEAEARRRFPLDKELKVYCCQEGAIANVSA</sequence>
<dbReference type="PROSITE" id="PS50088">
    <property type="entry name" value="ANK_REPEAT"/>
    <property type="match status" value="2"/>
</dbReference>
<evidence type="ECO:0000313" key="13">
    <source>
        <dbReference type="EMBL" id="GFQ82404.1"/>
    </source>
</evidence>
<keyword evidence="6" id="KW-0800">Toxin</keyword>
<dbReference type="OrthoDB" id="47330at2759"/>
<keyword evidence="14" id="KW-1185">Reference proteome</keyword>
<dbReference type="GO" id="GO:0044231">
    <property type="term" value="C:host cell presynaptic membrane"/>
    <property type="evidence" value="ECO:0007669"/>
    <property type="project" value="UniProtKB-KW"/>
</dbReference>
<dbReference type="Gene3D" id="1.25.40.20">
    <property type="entry name" value="Ankyrin repeat-containing domain"/>
    <property type="match status" value="1"/>
</dbReference>
<feature type="non-terminal residue" evidence="13">
    <location>
        <position position="1"/>
    </location>
</feature>
<evidence type="ECO:0000256" key="2">
    <source>
        <dbReference type="ARBA" id="ARBA00004613"/>
    </source>
</evidence>
<keyword evidence="9" id="KW-0638">Presynaptic neurotoxin</keyword>
<feature type="repeat" description="ANK" evidence="12">
    <location>
        <begin position="39"/>
        <end position="71"/>
    </location>
</feature>
<dbReference type="AlphaFoldDB" id="A0A8X6H9H2"/>
<accession>A0A8X6H9H2</accession>
<evidence type="ECO:0000256" key="7">
    <source>
        <dbReference type="ARBA" id="ARBA00022699"/>
    </source>
</evidence>
<keyword evidence="7" id="KW-0528">Neurotoxin</keyword>
<reference evidence="13" key="1">
    <citation type="submission" date="2020-07" db="EMBL/GenBank/DDBJ databases">
        <title>Multicomponent nature underlies the extraordinary mechanical properties of spider dragline silk.</title>
        <authorList>
            <person name="Kono N."/>
            <person name="Nakamura H."/>
            <person name="Mori M."/>
            <person name="Yoshida Y."/>
            <person name="Ohtoshi R."/>
            <person name="Malay A.D."/>
            <person name="Moran D.A.P."/>
            <person name="Tomita M."/>
            <person name="Numata K."/>
            <person name="Arakawa K."/>
        </authorList>
    </citation>
    <scope>NUCLEOTIDE SEQUENCE</scope>
</reference>
<evidence type="ECO:0000256" key="6">
    <source>
        <dbReference type="ARBA" id="ARBA00022656"/>
    </source>
</evidence>
<comment type="caution">
    <text evidence="13">The sequence shown here is derived from an EMBL/GenBank/DDBJ whole genome shotgun (WGS) entry which is preliminary data.</text>
</comment>
<dbReference type="InterPro" id="IPR036770">
    <property type="entry name" value="Ankyrin_rpt-contain_sf"/>
</dbReference>
<evidence type="ECO:0000256" key="3">
    <source>
        <dbReference type="ARBA" id="ARBA00022483"/>
    </source>
</evidence>
<dbReference type="EMBL" id="BMAO01002675">
    <property type="protein sequence ID" value="GFQ82404.1"/>
    <property type="molecule type" value="Genomic_DNA"/>
</dbReference>